<gene>
    <name evidence="1" type="ORF">PYW08_000836</name>
</gene>
<evidence type="ECO:0000313" key="1">
    <source>
        <dbReference type="EMBL" id="KAJ8729255.1"/>
    </source>
</evidence>
<reference evidence="1" key="1">
    <citation type="submission" date="2023-03" db="EMBL/GenBank/DDBJ databases">
        <title>Chromosome-level genomes of two armyworms, Mythimna separata and Mythimna loreyi, provide insights into the biosynthesis and reception of sex pheromones.</title>
        <authorList>
            <person name="Zhao H."/>
        </authorList>
    </citation>
    <scope>NUCLEOTIDE SEQUENCE</scope>
    <source>
        <strain evidence="1">BeijingLab</strain>
    </source>
</reference>
<protein>
    <submittedName>
        <fullName evidence="1">Uncharacterized protein</fullName>
    </submittedName>
</protein>
<keyword evidence="2" id="KW-1185">Reference proteome</keyword>
<accession>A0ACC2R1E1</accession>
<organism evidence="1 2">
    <name type="scientific">Mythimna loreyi</name>
    <dbReference type="NCBI Taxonomy" id="667449"/>
    <lineage>
        <taxon>Eukaryota</taxon>
        <taxon>Metazoa</taxon>
        <taxon>Ecdysozoa</taxon>
        <taxon>Arthropoda</taxon>
        <taxon>Hexapoda</taxon>
        <taxon>Insecta</taxon>
        <taxon>Pterygota</taxon>
        <taxon>Neoptera</taxon>
        <taxon>Endopterygota</taxon>
        <taxon>Lepidoptera</taxon>
        <taxon>Glossata</taxon>
        <taxon>Ditrysia</taxon>
        <taxon>Noctuoidea</taxon>
        <taxon>Noctuidae</taxon>
        <taxon>Noctuinae</taxon>
        <taxon>Hadenini</taxon>
        <taxon>Mythimna</taxon>
    </lineage>
</organism>
<proteinExistence type="predicted"/>
<sequence>MFFFVSLYFPRCFPVSLLSNNLATKYNLLANKRYRLGINSRSSHLKTVKQRNITTTYKMPPQRQALLLSSSNCHGYGMLEFAKDEICNLLNKNNISELVFIPYAQMDYDNYTAKMKEVIEPWGITVTGLHSYPNVIERINSSKAIFVGGGNTFLLLKTLYEKNLVHLIRKKVDEGSLVYIGSSAGTNVATKSIHTTNDMPITYPPSFKAIGLVPFNINPHYIDVISETHKGETRSQRIYEYLTMSHASPVLGLQEGSMLHVNGYQLTIKGISGAVLFKKNCTVPEYYTSGSDVSFLFARDHEV</sequence>
<dbReference type="EMBL" id="CM056786">
    <property type="protein sequence ID" value="KAJ8729255.1"/>
    <property type="molecule type" value="Genomic_DNA"/>
</dbReference>
<comment type="caution">
    <text evidence="1">The sequence shown here is derived from an EMBL/GenBank/DDBJ whole genome shotgun (WGS) entry which is preliminary data.</text>
</comment>
<dbReference type="Proteomes" id="UP001231649">
    <property type="component" value="Chromosome 10"/>
</dbReference>
<name>A0ACC2R1E1_9NEOP</name>
<evidence type="ECO:0000313" key="2">
    <source>
        <dbReference type="Proteomes" id="UP001231649"/>
    </source>
</evidence>